<comment type="caution">
    <text evidence="3">The sequence shown here is derived from an EMBL/GenBank/DDBJ whole genome shotgun (WGS) entry which is preliminary data.</text>
</comment>
<dbReference type="PANTHER" id="PTHR34001:SF3">
    <property type="entry name" value="BLL7405 PROTEIN"/>
    <property type="match status" value="1"/>
</dbReference>
<dbReference type="AlphaFoldDB" id="A0A921E276"/>
<dbReference type="Proteomes" id="UP000742631">
    <property type="component" value="Unassembled WGS sequence"/>
</dbReference>
<dbReference type="SUPFAM" id="SSF56925">
    <property type="entry name" value="OMPA-like"/>
    <property type="match status" value="1"/>
</dbReference>
<feature type="chain" id="PRO_5037482206" evidence="2">
    <location>
        <begin position="21"/>
        <end position="298"/>
    </location>
</feature>
<protein>
    <submittedName>
        <fullName evidence="3">Porin family protein</fullName>
    </submittedName>
</protein>
<keyword evidence="2" id="KW-0732">Signal</keyword>
<reference evidence="3" key="1">
    <citation type="journal article" date="2021" name="PeerJ">
        <title>Extensive microbial diversity within the chicken gut microbiome revealed by metagenomics and culture.</title>
        <authorList>
            <person name="Gilroy R."/>
            <person name="Ravi A."/>
            <person name="Getino M."/>
            <person name="Pursley I."/>
            <person name="Horton D.L."/>
            <person name="Alikhan N.F."/>
            <person name="Baker D."/>
            <person name="Gharbi K."/>
            <person name="Hall N."/>
            <person name="Watson M."/>
            <person name="Adriaenssens E.M."/>
            <person name="Foster-Nyarko E."/>
            <person name="Jarju S."/>
            <person name="Secka A."/>
            <person name="Antonio M."/>
            <person name="Oren A."/>
            <person name="Chaudhuri R.R."/>
            <person name="La Ragione R."/>
            <person name="Hildebrand F."/>
            <person name="Pallen M.J."/>
        </authorList>
    </citation>
    <scope>NUCLEOTIDE SEQUENCE</scope>
    <source>
        <strain evidence="3">316</strain>
    </source>
</reference>
<evidence type="ECO:0000256" key="1">
    <source>
        <dbReference type="ARBA" id="ARBA00038306"/>
    </source>
</evidence>
<gene>
    <name evidence="3" type="ORF">K8W01_07950</name>
</gene>
<evidence type="ECO:0000313" key="4">
    <source>
        <dbReference type="Proteomes" id="UP000742631"/>
    </source>
</evidence>
<accession>A0A921E276</accession>
<evidence type="ECO:0000256" key="2">
    <source>
        <dbReference type="SAM" id="SignalP"/>
    </source>
</evidence>
<dbReference type="InterPro" id="IPR051692">
    <property type="entry name" value="OMP-like"/>
</dbReference>
<dbReference type="PANTHER" id="PTHR34001">
    <property type="entry name" value="BLL7405 PROTEIN"/>
    <property type="match status" value="1"/>
</dbReference>
<comment type="similarity">
    <text evidence="1">Belongs to the Omp25/RopB family.</text>
</comment>
<feature type="signal peptide" evidence="2">
    <location>
        <begin position="1"/>
        <end position="20"/>
    </location>
</feature>
<dbReference type="EMBL" id="DYYG01000025">
    <property type="protein sequence ID" value="HJE23578.1"/>
    <property type="molecule type" value="Genomic_DNA"/>
</dbReference>
<organism evidence="3 4">
    <name type="scientific">Methylorubrum populi</name>
    <dbReference type="NCBI Taxonomy" id="223967"/>
    <lineage>
        <taxon>Bacteria</taxon>
        <taxon>Pseudomonadati</taxon>
        <taxon>Pseudomonadota</taxon>
        <taxon>Alphaproteobacteria</taxon>
        <taxon>Hyphomicrobiales</taxon>
        <taxon>Methylobacteriaceae</taxon>
        <taxon>Methylorubrum</taxon>
    </lineage>
</organism>
<dbReference type="InterPro" id="IPR011250">
    <property type="entry name" value="OMP/PagP_B-barrel"/>
</dbReference>
<reference evidence="3" key="2">
    <citation type="submission" date="2021-09" db="EMBL/GenBank/DDBJ databases">
        <authorList>
            <person name="Gilroy R."/>
        </authorList>
    </citation>
    <scope>NUCLEOTIDE SEQUENCE</scope>
    <source>
        <strain evidence="3">316</strain>
    </source>
</reference>
<name>A0A921E276_9HYPH</name>
<proteinExistence type="inferred from homology"/>
<sequence>MKSLLLASSALVAATVAASAADLPRRAAPPPVFQPVPVFTWTGFYAGINAGYGFNTRDNNSPTVIGVPASAGVFASSAPALTSGVIAFSNRNNNEGFVGGGQIGYNYQFTPGSGFVVGVEADAQYADFGRNRNRYAFATTTGTGGIIPGTLVYNPSGLSGLDYFGTVRGRLGYAFDRTLVYGTGGFAYGSGGGRQFGTGVSSNDFQTGWAAGGGIEYALPTDSFLNFFRSSAVTLKVEGLYVNLDRGSGQRGAFATNATGATITTSTPGVVVVSGAPRRNDTEFAVVRAGLNYKFGSY</sequence>
<evidence type="ECO:0000313" key="3">
    <source>
        <dbReference type="EMBL" id="HJE23578.1"/>
    </source>
</evidence>